<dbReference type="SUPFAM" id="SSF89095">
    <property type="entry name" value="GatB/YqeY motif"/>
    <property type="match status" value="1"/>
</dbReference>
<evidence type="ECO:0000256" key="3">
    <source>
        <dbReference type="ARBA" id="ARBA00022598"/>
    </source>
</evidence>
<comment type="catalytic activity">
    <reaction evidence="8 10">
        <text>L-aspartyl-tRNA(Asn) + L-glutamine + ATP + H2O = L-asparaginyl-tRNA(Asn) + L-glutamate + ADP + phosphate + 2 H(+)</text>
        <dbReference type="Rhea" id="RHEA:14513"/>
        <dbReference type="Rhea" id="RHEA-COMP:9674"/>
        <dbReference type="Rhea" id="RHEA-COMP:9677"/>
        <dbReference type="ChEBI" id="CHEBI:15377"/>
        <dbReference type="ChEBI" id="CHEBI:15378"/>
        <dbReference type="ChEBI" id="CHEBI:29985"/>
        <dbReference type="ChEBI" id="CHEBI:30616"/>
        <dbReference type="ChEBI" id="CHEBI:43474"/>
        <dbReference type="ChEBI" id="CHEBI:58359"/>
        <dbReference type="ChEBI" id="CHEBI:78515"/>
        <dbReference type="ChEBI" id="CHEBI:78516"/>
        <dbReference type="ChEBI" id="CHEBI:456216"/>
    </reaction>
</comment>
<dbReference type="NCBIfam" id="NF004014">
    <property type="entry name" value="PRK05477.1-4"/>
    <property type="match status" value="1"/>
</dbReference>
<dbReference type="HAMAP" id="MF_00121">
    <property type="entry name" value="GatB"/>
    <property type="match status" value="1"/>
</dbReference>
<dbReference type="InterPro" id="IPR003789">
    <property type="entry name" value="Asn/Gln_tRNA_amidoTrase-B-like"/>
</dbReference>
<reference evidence="12" key="2">
    <citation type="submission" date="2021-04" db="EMBL/GenBank/DDBJ databases">
        <authorList>
            <person name="Gilroy R."/>
        </authorList>
    </citation>
    <scope>NUCLEOTIDE SEQUENCE</scope>
    <source>
        <strain evidence="12">14324</strain>
    </source>
</reference>
<comment type="subunit">
    <text evidence="2 10">Heterotrimer of A, B and C subunits.</text>
</comment>
<dbReference type="InterPro" id="IPR017959">
    <property type="entry name" value="Asn/Gln-tRNA_amidoTrfase_suB/E"/>
</dbReference>
<keyword evidence="3 10" id="KW-0436">Ligase</keyword>
<comment type="function">
    <text evidence="7 10">Allows the formation of correctly charged Asn-tRNA(Asn) or Gln-tRNA(Gln) through the transamidation of misacylated Asp-tRNA(Asn) or Glu-tRNA(Gln) in organisms which lack either or both of asparaginyl-tRNA or glutaminyl-tRNA synthetases. The reaction takes place in the presence of glutamine and ATP through an activated phospho-Asp-tRNA(Asn) or phospho-Glu-tRNA(Gln).</text>
</comment>
<dbReference type="InterPro" id="IPR017958">
    <property type="entry name" value="Gln-tRNA_amidoTrfase_suB_CS"/>
</dbReference>
<dbReference type="AlphaFoldDB" id="A0A9D2DTQ3"/>
<name>A0A9D2DTQ3_9FIRM</name>
<evidence type="ECO:0000259" key="11">
    <source>
        <dbReference type="SMART" id="SM00845"/>
    </source>
</evidence>
<reference evidence="12" key="1">
    <citation type="journal article" date="2021" name="PeerJ">
        <title>Extensive microbial diversity within the chicken gut microbiome revealed by metagenomics and culture.</title>
        <authorList>
            <person name="Gilroy R."/>
            <person name="Ravi A."/>
            <person name="Getino M."/>
            <person name="Pursley I."/>
            <person name="Horton D.L."/>
            <person name="Alikhan N.F."/>
            <person name="Baker D."/>
            <person name="Gharbi K."/>
            <person name="Hall N."/>
            <person name="Watson M."/>
            <person name="Adriaenssens E.M."/>
            <person name="Foster-Nyarko E."/>
            <person name="Jarju S."/>
            <person name="Secka A."/>
            <person name="Antonio M."/>
            <person name="Oren A."/>
            <person name="Chaudhuri R.R."/>
            <person name="La Ragione R."/>
            <person name="Hildebrand F."/>
            <person name="Pallen M.J."/>
        </authorList>
    </citation>
    <scope>NUCLEOTIDE SEQUENCE</scope>
    <source>
        <strain evidence="12">14324</strain>
    </source>
</reference>
<sequence>MKTYETVIGLEVHVELATKTKIFCGCSTAFGGAPNTHTCPVCTGMPGSLPVLNKQVVEYALKAGVAANCKIHRYCKFDRKNYFYPDNPQNYQISQLYLPICYEGSVEIETSAGKRKVRIHEMHMEEDAGKLIHDEWEDCSLVDYNRSGVPLIEIVSEPDMRSAEEVIAYLEKLRFMMQYLGISDCKLQEGSMRADVNLSVREAGTKELGTRTEMKNLNSFKAIARAIEGERERQIELLEEGKPVIQETRRWDDNKEYSYAMRSKEDAKDYRYFPDPDIPPVHISDEWIRRIREEQPQLREEKMDWYQKKLGLSSYDAGILTESRHLAELFEEVSALYGDPKKTANWFMGEVLRLVKDKGMEPEEVRFTPSHMAELLRMVDKKEVSPQNARKVFEEIFQKDINPVLYIEENGLKIIEDVKILTDTLQKVLEENPGPLEELLSGKEKVFGFFVGQMMRELKGKASPEAVRKALAEEIAKRKSETVPMD</sequence>
<evidence type="ECO:0000256" key="8">
    <source>
        <dbReference type="ARBA" id="ARBA00047380"/>
    </source>
</evidence>
<dbReference type="EMBL" id="DXBU01000120">
    <property type="protein sequence ID" value="HIZ22870.1"/>
    <property type="molecule type" value="Genomic_DNA"/>
</dbReference>
<comment type="similarity">
    <text evidence="1 10">Belongs to the GatB/GatE family. GatB subfamily.</text>
</comment>
<protein>
    <recommendedName>
        <fullName evidence="10">Aspartyl/glutamyl-tRNA(Asn/Gln) amidotransferase subunit B</fullName>
        <shortName evidence="10">Asp/Glu-ADT subunit B</shortName>
        <ecNumber evidence="10">6.3.5.-</ecNumber>
    </recommendedName>
</protein>
<feature type="domain" description="Asn/Gln amidotransferase" evidence="11">
    <location>
        <begin position="328"/>
        <end position="475"/>
    </location>
</feature>
<dbReference type="GO" id="GO:0006412">
    <property type="term" value="P:translation"/>
    <property type="evidence" value="ECO:0007669"/>
    <property type="project" value="UniProtKB-UniRule"/>
</dbReference>
<accession>A0A9D2DTQ3</accession>
<evidence type="ECO:0000256" key="7">
    <source>
        <dbReference type="ARBA" id="ARBA00024799"/>
    </source>
</evidence>
<evidence type="ECO:0000256" key="10">
    <source>
        <dbReference type="HAMAP-Rule" id="MF_00121"/>
    </source>
</evidence>
<comment type="catalytic activity">
    <reaction evidence="9 10">
        <text>L-glutamyl-tRNA(Gln) + L-glutamine + ATP + H2O = L-glutaminyl-tRNA(Gln) + L-glutamate + ADP + phosphate + H(+)</text>
        <dbReference type="Rhea" id="RHEA:17521"/>
        <dbReference type="Rhea" id="RHEA-COMP:9681"/>
        <dbReference type="Rhea" id="RHEA-COMP:9684"/>
        <dbReference type="ChEBI" id="CHEBI:15377"/>
        <dbReference type="ChEBI" id="CHEBI:15378"/>
        <dbReference type="ChEBI" id="CHEBI:29985"/>
        <dbReference type="ChEBI" id="CHEBI:30616"/>
        <dbReference type="ChEBI" id="CHEBI:43474"/>
        <dbReference type="ChEBI" id="CHEBI:58359"/>
        <dbReference type="ChEBI" id="CHEBI:78520"/>
        <dbReference type="ChEBI" id="CHEBI:78521"/>
        <dbReference type="ChEBI" id="CHEBI:456216"/>
    </reaction>
</comment>
<dbReference type="Gene3D" id="1.10.10.410">
    <property type="match status" value="1"/>
</dbReference>
<comment type="caution">
    <text evidence="12">The sequence shown here is derived from an EMBL/GenBank/DDBJ whole genome shotgun (WGS) entry which is preliminary data.</text>
</comment>
<dbReference type="PANTHER" id="PTHR11659:SF0">
    <property type="entry name" value="GLUTAMYL-TRNA(GLN) AMIDOTRANSFERASE SUBUNIT B, MITOCHONDRIAL"/>
    <property type="match status" value="1"/>
</dbReference>
<dbReference type="GO" id="GO:0005524">
    <property type="term" value="F:ATP binding"/>
    <property type="evidence" value="ECO:0007669"/>
    <property type="project" value="UniProtKB-KW"/>
</dbReference>
<dbReference type="GO" id="GO:0050567">
    <property type="term" value="F:glutaminyl-tRNA synthase (glutamine-hydrolyzing) activity"/>
    <property type="evidence" value="ECO:0007669"/>
    <property type="project" value="UniProtKB-UniRule"/>
</dbReference>
<evidence type="ECO:0000256" key="4">
    <source>
        <dbReference type="ARBA" id="ARBA00022741"/>
    </source>
</evidence>
<dbReference type="EC" id="6.3.5.-" evidence="10"/>
<keyword evidence="6 10" id="KW-0648">Protein biosynthesis</keyword>
<dbReference type="SMART" id="SM00845">
    <property type="entry name" value="GatB_Yqey"/>
    <property type="match status" value="1"/>
</dbReference>
<gene>
    <name evidence="10 12" type="primary">gatB</name>
    <name evidence="12" type="ORF">IAA21_08760</name>
</gene>
<dbReference type="InterPro" id="IPR014746">
    <property type="entry name" value="Gln_synth/guanido_kin_cat_dom"/>
</dbReference>
<keyword evidence="4 10" id="KW-0547">Nucleotide-binding</keyword>
<dbReference type="Pfam" id="PF02934">
    <property type="entry name" value="GatB_N"/>
    <property type="match status" value="1"/>
</dbReference>
<evidence type="ECO:0000256" key="2">
    <source>
        <dbReference type="ARBA" id="ARBA00011123"/>
    </source>
</evidence>
<evidence type="ECO:0000256" key="6">
    <source>
        <dbReference type="ARBA" id="ARBA00022917"/>
    </source>
</evidence>
<dbReference type="InterPro" id="IPR006075">
    <property type="entry name" value="Asn/Gln-tRNA_Trfase_suB/E_cat"/>
</dbReference>
<dbReference type="InterPro" id="IPR018027">
    <property type="entry name" value="Asn/Gln_amidotransferase"/>
</dbReference>
<dbReference type="NCBIfam" id="TIGR00133">
    <property type="entry name" value="gatB"/>
    <property type="match status" value="1"/>
</dbReference>
<organism evidence="12 13">
    <name type="scientific">Candidatus Blautia faecigallinarum</name>
    <dbReference type="NCBI Taxonomy" id="2838488"/>
    <lineage>
        <taxon>Bacteria</taxon>
        <taxon>Bacillati</taxon>
        <taxon>Bacillota</taxon>
        <taxon>Clostridia</taxon>
        <taxon>Lachnospirales</taxon>
        <taxon>Lachnospiraceae</taxon>
        <taxon>Blautia</taxon>
    </lineage>
</organism>
<dbReference type="PROSITE" id="PS01234">
    <property type="entry name" value="GATB"/>
    <property type="match status" value="1"/>
</dbReference>
<dbReference type="InterPro" id="IPR004413">
    <property type="entry name" value="GatB"/>
</dbReference>
<dbReference type="InterPro" id="IPR023168">
    <property type="entry name" value="GatB_Yqey_C_2"/>
</dbReference>
<dbReference type="SUPFAM" id="SSF55931">
    <property type="entry name" value="Glutamine synthetase/guanido kinase"/>
    <property type="match status" value="1"/>
</dbReference>
<dbReference type="GO" id="GO:0070681">
    <property type="term" value="P:glutaminyl-tRNAGln biosynthesis via transamidation"/>
    <property type="evidence" value="ECO:0007669"/>
    <property type="project" value="TreeGrafter"/>
</dbReference>
<evidence type="ECO:0000313" key="12">
    <source>
        <dbReference type="EMBL" id="HIZ22870.1"/>
    </source>
</evidence>
<evidence type="ECO:0000256" key="9">
    <source>
        <dbReference type="ARBA" id="ARBA00047913"/>
    </source>
</evidence>
<evidence type="ECO:0000313" key="13">
    <source>
        <dbReference type="Proteomes" id="UP000824041"/>
    </source>
</evidence>
<evidence type="ECO:0000256" key="1">
    <source>
        <dbReference type="ARBA" id="ARBA00005306"/>
    </source>
</evidence>
<dbReference type="NCBIfam" id="NF004012">
    <property type="entry name" value="PRK05477.1-2"/>
    <property type="match status" value="1"/>
</dbReference>
<dbReference type="Pfam" id="PF02637">
    <property type="entry name" value="GatB_Yqey"/>
    <property type="match status" value="1"/>
</dbReference>
<evidence type="ECO:0000256" key="5">
    <source>
        <dbReference type="ARBA" id="ARBA00022840"/>
    </source>
</evidence>
<proteinExistence type="inferred from homology"/>
<dbReference type="InterPro" id="IPR042114">
    <property type="entry name" value="GatB_C_1"/>
</dbReference>
<keyword evidence="5 10" id="KW-0067">ATP-binding</keyword>
<dbReference type="Proteomes" id="UP000824041">
    <property type="component" value="Unassembled WGS sequence"/>
</dbReference>
<dbReference type="Gene3D" id="1.10.150.380">
    <property type="entry name" value="GatB domain, N-terminal subdomain"/>
    <property type="match status" value="1"/>
</dbReference>
<dbReference type="PANTHER" id="PTHR11659">
    <property type="entry name" value="GLUTAMYL-TRNA GLN AMIDOTRANSFERASE SUBUNIT B MITOCHONDRIAL AND PROKARYOTIC PET112-RELATED"/>
    <property type="match status" value="1"/>
</dbReference>